<dbReference type="GO" id="GO:0001228">
    <property type="term" value="F:DNA-binding transcription activator activity, RNA polymerase II-specific"/>
    <property type="evidence" value="ECO:0007669"/>
    <property type="project" value="TreeGrafter"/>
</dbReference>
<evidence type="ECO:0000313" key="9">
    <source>
        <dbReference type="Proteomes" id="UP000183832"/>
    </source>
</evidence>
<evidence type="ECO:0000256" key="2">
    <source>
        <dbReference type="ARBA" id="ARBA00023125"/>
    </source>
</evidence>
<sequence>MNWTLRSPFMHIRLHLKVLITQEKKTRNNFSKQQEMENHITPLFGSQLINSSSKTPYSDATQTKKHSPGHVKRPMNPFMVWSQIERRKICEVTPDMHNAVISKSLGVRWKALNEEEKQPYIDEAERLRKLHSQEYPDYKYRPKKKQAINLNELGSDENSRNFTSNILFDDADSAIDNCGGNNMNASEIQYITDANMISHAPIIFANDAESDYIECKNIISVDTNLNFTSNEAVTAATPVIYRHDELNDQKIATYKFDHNYDFNMSDADYPSTDVAIARLDCNKTLNCDQLENCDIGPIDFDMNSFSNISSSNSGSHLEFLSEDVTELLSDYGISQNFLI</sequence>
<organism evidence="8 9">
    <name type="scientific">Clunio marinus</name>
    <dbReference type="NCBI Taxonomy" id="568069"/>
    <lineage>
        <taxon>Eukaryota</taxon>
        <taxon>Metazoa</taxon>
        <taxon>Ecdysozoa</taxon>
        <taxon>Arthropoda</taxon>
        <taxon>Hexapoda</taxon>
        <taxon>Insecta</taxon>
        <taxon>Pterygota</taxon>
        <taxon>Neoptera</taxon>
        <taxon>Endopterygota</taxon>
        <taxon>Diptera</taxon>
        <taxon>Nematocera</taxon>
        <taxon>Chironomoidea</taxon>
        <taxon>Chironomidae</taxon>
        <taxon>Clunio</taxon>
    </lineage>
</organism>
<protein>
    <submittedName>
        <fullName evidence="8">CLUMA_CG019625, isoform A</fullName>
    </submittedName>
</protein>
<dbReference type="GO" id="GO:0030182">
    <property type="term" value="P:neuron differentiation"/>
    <property type="evidence" value="ECO:0007669"/>
    <property type="project" value="TreeGrafter"/>
</dbReference>
<dbReference type="GO" id="GO:0005634">
    <property type="term" value="C:nucleus"/>
    <property type="evidence" value="ECO:0007669"/>
    <property type="project" value="UniProtKB-UniRule"/>
</dbReference>
<dbReference type="PANTHER" id="PTHR10270:SF323">
    <property type="entry name" value="TRANSCRIPTION FACTOR SOX-14-RELATED"/>
    <property type="match status" value="1"/>
</dbReference>
<feature type="compositionally biased region" description="Basic residues" evidence="6">
    <location>
        <begin position="63"/>
        <end position="73"/>
    </location>
</feature>
<dbReference type="EMBL" id="CVRI01000067">
    <property type="protein sequence ID" value="CRL06716.1"/>
    <property type="molecule type" value="Genomic_DNA"/>
</dbReference>
<dbReference type="SMART" id="SM00398">
    <property type="entry name" value="HMG"/>
    <property type="match status" value="1"/>
</dbReference>
<dbReference type="GO" id="GO:0000122">
    <property type="term" value="P:negative regulation of transcription by RNA polymerase II"/>
    <property type="evidence" value="ECO:0007669"/>
    <property type="project" value="TreeGrafter"/>
</dbReference>
<feature type="domain" description="HMG box" evidence="7">
    <location>
        <begin position="71"/>
        <end position="139"/>
    </location>
</feature>
<dbReference type="Pfam" id="PF00505">
    <property type="entry name" value="HMG_box"/>
    <property type="match status" value="1"/>
</dbReference>
<accession>A0A1J1J4I5</accession>
<keyword evidence="1" id="KW-0805">Transcription regulation</keyword>
<evidence type="ECO:0000256" key="5">
    <source>
        <dbReference type="PROSITE-ProRule" id="PRU00267"/>
    </source>
</evidence>
<proteinExistence type="predicted"/>
<dbReference type="Gene3D" id="1.10.30.10">
    <property type="entry name" value="High mobility group box domain"/>
    <property type="match status" value="1"/>
</dbReference>
<gene>
    <name evidence="8" type="ORF">CLUMA_CG019625</name>
</gene>
<evidence type="ECO:0000313" key="8">
    <source>
        <dbReference type="EMBL" id="CRL06716.1"/>
    </source>
</evidence>
<feature type="region of interest" description="Disordered" evidence="6">
    <location>
        <begin position="51"/>
        <end position="74"/>
    </location>
</feature>
<dbReference type="PANTHER" id="PTHR10270">
    <property type="entry name" value="SOX TRANSCRIPTION FACTOR"/>
    <property type="match status" value="1"/>
</dbReference>
<evidence type="ECO:0000256" key="6">
    <source>
        <dbReference type="SAM" id="MobiDB-lite"/>
    </source>
</evidence>
<reference evidence="8 9" key="1">
    <citation type="submission" date="2015-04" db="EMBL/GenBank/DDBJ databases">
        <authorList>
            <person name="Syromyatnikov M.Y."/>
            <person name="Popov V.N."/>
        </authorList>
    </citation>
    <scope>NUCLEOTIDE SEQUENCE [LARGE SCALE GENOMIC DNA]</scope>
</reference>
<dbReference type="FunFam" id="1.10.30.10:FF:000003">
    <property type="entry name" value="Putative transcription factor SOX-6"/>
    <property type="match status" value="1"/>
</dbReference>
<dbReference type="STRING" id="568069.A0A1J1J4I5"/>
<keyword evidence="4 5" id="KW-0539">Nucleus</keyword>
<dbReference type="CDD" id="cd22029">
    <property type="entry name" value="HMG-box_SoxC"/>
    <property type="match status" value="1"/>
</dbReference>
<dbReference type="InterPro" id="IPR009071">
    <property type="entry name" value="HMG_box_dom"/>
</dbReference>
<feature type="DNA-binding region" description="HMG box" evidence="5">
    <location>
        <begin position="71"/>
        <end position="139"/>
    </location>
</feature>
<evidence type="ECO:0000256" key="3">
    <source>
        <dbReference type="ARBA" id="ARBA00023163"/>
    </source>
</evidence>
<name>A0A1J1J4I5_9DIPT</name>
<dbReference type="PROSITE" id="PS50118">
    <property type="entry name" value="HMG_BOX_2"/>
    <property type="match status" value="1"/>
</dbReference>
<evidence type="ECO:0000259" key="7">
    <source>
        <dbReference type="PROSITE" id="PS50118"/>
    </source>
</evidence>
<keyword evidence="9" id="KW-1185">Reference proteome</keyword>
<dbReference type="SUPFAM" id="SSF47095">
    <property type="entry name" value="HMG-box"/>
    <property type="match status" value="1"/>
</dbReference>
<dbReference type="GO" id="GO:0007420">
    <property type="term" value="P:brain development"/>
    <property type="evidence" value="ECO:0007669"/>
    <property type="project" value="TreeGrafter"/>
</dbReference>
<dbReference type="GO" id="GO:0000978">
    <property type="term" value="F:RNA polymerase II cis-regulatory region sequence-specific DNA binding"/>
    <property type="evidence" value="ECO:0007669"/>
    <property type="project" value="TreeGrafter"/>
</dbReference>
<dbReference type="InterPro" id="IPR036910">
    <property type="entry name" value="HMG_box_dom_sf"/>
</dbReference>
<keyword evidence="2 5" id="KW-0238">DNA-binding</keyword>
<keyword evidence="3" id="KW-0804">Transcription</keyword>
<dbReference type="OrthoDB" id="6247875at2759"/>
<dbReference type="InterPro" id="IPR050140">
    <property type="entry name" value="SRY-related_HMG-box_TF-like"/>
</dbReference>
<evidence type="ECO:0000256" key="4">
    <source>
        <dbReference type="ARBA" id="ARBA00023242"/>
    </source>
</evidence>
<dbReference type="Proteomes" id="UP000183832">
    <property type="component" value="Unassembled WGS sequence"/>
</dbReference>
<feature type="compositionally biased region" description="Polar residues" evidence="6">
    <location>
        <begin position="51"/>
        <end position="61"/>
    </location>
</feature>
<dbReference type="AlphaFoldDB" id="A0A1J1J4I5"/>
<evidence type="ECO:0000256" key="1">
    <source>
        <dbReference type="ARBA" id="ARBA00023015"/>
    </source>
</evidence>